<dbReference type="InterPro" id="IPR000510">
    <property type="entry name" value="Nase/OxRdtase_comp1"/>
</dbReference>
<feature type="domain" description="Nitrogenase/oxidoreductase component 1" evidence="1">
    <location>
        <begin position="52"/>
        <end position="257"/>
    </location>
</feature>
<dbReference type="STRING" id="1423796.FC24_GL001865"/>
<dbReference type="Pfam" id="PF00148">
    <property type="entry name" value="Oxidored_nitro"/>
    <property type="match status" value="1"/>
</dbReference>
<dbReference type="EMBL" id="AYYI01000006">
    <property type="protein sequence ID" value="KRM99782.1"/>
    <property type="molecule type" value="Genomic_DNA"/>
</dbReference>
<evidence type="ECO:0000313" key="2">
    <source>
        <dbReference type="EMBL" id="KRM99782.1"/>
    </source>
</evidence>
<dbReference type="PANTHER" id="PTHR42846:SF1">
    <property type="entry name" value="NI-SIROHYDROCHLORIN A,C-DIAMIDE REDUCTIVE CYCLASE COMPLEX, COMPONENT CFBD"/>
    <property type="match status" value="1"/>
</dbReference>
<organism evidence="2 3">
    <name type="scientific">Loigolactobacillus rennini DSM 20253</name>
    <dbReference type="NCBI Taxonomy" id="1423796"/>
    <lineage>
        <taxon>Bacteria</taxon>
        <taxon>Bacillati</taxon>
        <taxon>Bacillota</taxon>
        <taxon>Bacilli</taxon>
        <taxon>Lactobacillales</taxon>
        <taxon>Lactobacillaceae</taxon>
        <taxon>Loigolactobacillus</taxon>
    </lineage>
</organism>
<sequence length="382" mass="40801">MKHTAQIISTYTCDTSGVCSALYELGGMTVMHDAAGYAGIYSTHDEPRWYDMASSVFISGLTETEAILGDDDKFINDTVTAAQRLQPNFIALTGSPIPMVIGTDFPALAREIENATGIMTFGFDTDGMHSYISGASLAYAELAKRVCQNVDVKAASLAVNLLGVTPLDFSLNGTVAAMEAILKKRGLNIQSNWAMGGTFTDIKKSAAAQVNLVVSAAGLSAAKILQQRFGIPYVIGTPYGEKLTDKIVSAIKAAANTGKNQLVCLPHPDKQTVIIGESINRLSLANALYDVTGKGATVLCPVDTAPELLSPGCLTVSDEDELKPYLAQANTIIADPLYQPICPSTTNFIPASHEAFSGRVYHDSMPNFVDYFDEFLVKFQAV</sequence>
<dbReference type="InterPro" id="IPR052673">
    <property type="entry name" value="Ni-siroh_cyclase_CfbD"/>
</dbReference>
<dbReference type="OrthoDB" id="3199475at2"/>
<accession>A0A0R2DGD6</accession>
<dbReference type="PATRIC" id="fig|1423796.3.peg.1893"/>
<keyword evidence="3" id="KW-1185">Reference proteome</keyword>
<dbReference type="SUPFAM" id="SSF53807">
    <property type="entry name" value="Helical backbone' metal receptor"/>
    <property type="match status" value="1"/>
</dbReference>
<gene>
    <name evidence="2" type="ORF">FC24_GL001865</name>
</gene>
<dbReference type="PANTHER" id="PTHR42846">
    <property type="entry name" value="NI-SIROHYDROCHLORIN A,C-DIAMIDE REDUCTIVE CYCLASE COMPLEX, COMPONENT CFBD"/>
    <property type="match status" value="1"/>
</dbReference>
<dbReference type="GO" id="GO:0016491">
    <property type="term" value="F:oxidoreductase activity"/>
    <property type="evidence" value="ECO:0007669"/>
    <property type="project" value="InterPro"/>
</dbReference>
<reference evidence="2 3" key="1">
    <citation type="journal article" date="2015" name="Genome Announc.">
        <title>Expanding the biotechnology potential of lactobacilli through comparative genomics of 213 strains and associated genera.</title>
        <authorList>
            <person name="Sun Z."/>
            <person name="Harris H.M."/>
            <person name="McCann A."/>
            <person name="Guo C."/>
            <person name="Argimon S."/>
            <person name="Zhang W."/>
            <person name="Yang X."/>
            <person name="Jeffery I.B."/>
            <person name="Cooney J.C."/>
            <person name="Kagawa T.F."/>
            <person name="Liu W."/>
            <person name="Song Y."/>
            <person name="Salvetti E."/>
            <person name="Wrobel A."/>
            <person name="Rasinkangas P."/>
            <person name="Parkhill J."/>
            <person name="Rea M.C."/>
            <person name="O'Sullivan O."/>
            <person name="Ritari J."/>
            <person name="Douillard F.P."/>
            <person name="Paul Ross R."/>
            <person name="Yang R."/>
            <person name="Briner A.E."/>
            <person name="Felis G.E."/>
            <person name="de Vos W.M."/>
            <person name="Barrangou R."/>
            <person name="Klaenhammer T.R."/>
            <person name="Caufield P.W."/>
            <person name="Cui Y."/>
            <person name="Zhang H."/>
            <person name="O'Toole P.W."/>
        </authorList>
    </citation>
    <scope>NUCLEOTIDE SEQUENCE [LARGE SCALE GENOMIC DNA]</scope>
    <source>
        <strain evidence="2 3">DSM 20253</strain>
    </source>
</reference>
<dbReference type="Proteomes" id="UP000051638">
    <property type="component" value="Unassembled WGS sequence"/>
</dbReference>
<proteinExistence type="predicted"/>
<evidence type="ECO:0000259" key="1">
    <source>
        <dbReference type="Pfam" id="PF00148"/>
    </source>
</evidence>
<name>A0A0R2DGD6_9LACO</name>
<dbReference type="RefSeq" id="WP_057873025.1">
    <property type="nucleotide sequence ID" value="NZ_AYYI01000006.1"/>
</dbReference>
<dbReference type="AlphaFoldDB" id="A0A0R2DGD6"/>
<dbReference type="Gene3D" id="3.40.50.1980">
    <property type="entry name" value="Nitrogenase molybdenum iron protein domain"/>
    <property type="match status" value="2"/>
</dbReference>
<comment type="caution">
    <text evidence="2">The sequence shown here is derived from an EMBL/GenBank/DDBJ whole genome shotgun (WGS) entry which is preliminary data.</text>
</comment>
<protein>
    <recommendedName>
        <fullName evidence="1">Nitrogenase/oxidoreductase component 1 domain-containing protein</fullName>
    </recommendedName>
</protein>
<evidence type="ECO:0000313" key="3">
    <source>
        <dbReference type="Proteomes" id="UP000051638"/>
    </source>
</evidence>